<reference evidence="1" key="1">
    <citation type="submission" date="2021-07" db="EMBL/GenBank/DDBJ databases">
        <authorList>
            <person name="Catto M.A."/>
            <person name="Jacobson A."/>
            <person name="Kennedy G."/>
            <person name="Labadie P."/>
            <person name="Hunt B.G."/>
            <person name="Srinivasan R."/>
        </authorList>
    </citation>
    <scope>NUCLEOTIDE SEQUENCE</scope>
    <source>
        <strain evidence="1">PL_HMW_Pooled</strain>
        <tissue evidence="1">Head</tissue>
    </source>
</reference>
<reference evidence="1" key="2">
    <citation type="journal article" date="2023" name="BMC Genomics">
        <title>Pest status, molecular evolution, and epigenetic factors derived from the genome assembly of Frankliniella fusca, a thysanopteran phytovirus vector.</title>
        <authorList>
            <person name="Catto M.A."/>
            <person name="Labadie P.E."/>
            <person name="Jacobson A.L."/>
            <person name="Kennedy G.G."/>
            <person name="Srinivasan R."/>
            <person name="Hunt B.G."/>
        </authorList>
    </citation>
    <scope>NUCLEOTIDE SEQUENCE</scope>
    <source>
        <strain evidence="1">PL_HMW_Pooled</strain>
    </source>
</reference>
<protein>
    <submittedName>
        <fullName evidence="1">Aminodeoxychorismate synthase, chloroplastic</fullName>
    </submittedName>
</protein>
<sequence>MSYRQKIKEMNDRAVPIRSNNLPPFVAFKILSAERIENSKPWPESNVVYLDYMHGLKLQYHPDNDYQTFNEREIKEFNTALNSGKKWYAVSYGLVGHDYMSLILSEEEVQKYGVEIFDCTLHKLNATKEEANGYN</sequence>
<gene>
    <name evidence="1" type="ORF">KUF71_001402</name>
</gene>
<dbReference type="Proteomes" id="UP001219518">
    <property type="component" value="Unassembled WGS sequence"/>
</dbReference>
<accession>A0AAE1HL21</accession>
<evidence type="ECO:0000313" key="1">
    <source>
        <dbReference type="EMBL" id="KAK3922606.1"/>
    </source>
</evidence>
<organism evidence="1 2">
    <name type="scientific">Frankliniella fusca</name>
    <dbReference type="NCBI Taxonomy" id="407009"/>
    <lineage>
        <taxon>Eukaryota</taxon>
        <taxon>Metazoa</taxon>
        <taxon>Ecdysozoa</taxon>
        <taxon>Arthropoda</taxon>
        <taxon>Hexapoda</taxon>
        <taxon>Insecta</taxon>
        <taxon>Pterygota</taxon>
        <taxon>Neoptera</taxon>
        <taxon>Paraneoptera</taxon>
        <taxon>Thysanoptera</taxon>
        <taxon>Terebrantia</taxon>
        <taxon>Thripoidea</taxon>
        <taxon>Thripidae</taxon>
        <taxon>Frankliniella</taxon>
    </lineage>
</organism>
<name>A0AAE1HL21_9NEOP</name>
<keyword evidence="2" id="KW-1185">Reference proteome</keyword>
<evidence type="ECO:0000313" key="2">
    <source>
        <dbReference type="Proteomes" id="UP001219518"/>
    </source>
</evidence>
<proteinExistence type="predicted"/>
<dbReference type="EMBL" id="JAHWGI010001106">
    <property type="protein sequence ID" value="KAK3922606.1"/>
    <property type="molecule type" value="Genomic_DNA"/>
</dbReference>
<dbReference type="AlphaFoldDB" id="A0AAE1HL21"/>
<comment type="caution">
    <text evidence="1">The sequence shown here is derived from an EMBL/GenBank/DDBJ whole genome shotgun (WGS) entry which is preliminary data.</text>
</comment>